<reference evidence="1" key="1">
    <citation type="submission" date="2020-02" db="EMBL/GenBank/DDBJ databases">
        <authorList>
            <person name="Palmer J.M."/>
        </authorList>
    </citation>
    <scope>NUCLEOTIDE SEQUENCE</scope>
    <source>
        <strain evidence="1">EPUS1.4</strain>
        <tissue evidence="1">Thallus</tissue>
    </source>
</reference>
<gene>
    <name evidence="1" type="ORF">GJ744_009656</name>
</gene>
<dbReference type="EMBL" id="JAACFV010000059">
    <property type="protein sequence ID" value="KAF7508074.1"/>
    <property type="molecule type" value="Genomic_DNA"/>
</dbReference>
<accession>A0A8H7E2G1</accession>
<name>A0A8H7E2G1_9EURO</name>
<dbReference type="Proteomes" id="UP000606974">
    <property type="component" value="Unassembled WGS sequence"/>
</dbReference>
<comment type="caution">
    <text evidence="1">The sequence shown here is derived from an EMBL/GenBank/DDBJ whole genome shotgun (WGS) entry which is preliminary data.</text>
</comment>
<dbReference type="AlphaFoldDB" id="A0A8H7E2G1"/>
<protein>
    <submittedName>
        <fullName evidence="1">Uncharacterized protein</fullName>
    </submittedName>
</protein>
<evidence type="ECO:0000313" key="2">
    <source>
        <dbReference type="Proteomes" id="UP000606974"/>
    </source>
</evidence>
<sequence length="75" mass="8074">MTLLGLTRNSVKPVVSRPGYTNIHQEGPQFGATHVSGGNSFQGNFVSLTINSTARLDYCGQLLYSSLEPIKAFVS</sequence>
<organism evidence="1 2">
    <name type="scientific">Endocarpon pusillum</name>
    <dbReference type="NCBI Taxonomy" id="364733"/>
    <lineage>
        <taxon>Eukaryota</taxon>
        <taxon>Fungi</taxon>
        <taxon>Dikarya</taxon>
        <taxon>Ascomycota</taxon>
        <taxon>Pezizomycotina</taxon>
        <taxon>Eurotiomycetes</taxon>
        <taxon>Chaetothyriomycetidae</taxon>
        <taxon>Verrucariales</taxon>
        <taxon>Verrucariaceae</taxon>
        <taxon>Endocarpon</taxon>
    </lineage>
</organism>
<proteinExistence type="predicted"/>
<evidence type="ECO:0000313" key="1">
    <source>
        <dbReference type="EMBL" id="KAF7508074.1"/>
    </source>
</evidence>
<keyword evidence="2" id="KW-1185">Reference proteome</keyword>